<feature type="compositionally biased region" description="Polar residues" evidence="1">
    <location>
        <begin position="25"/>
        <end position="39"/>
    </location>
</feature>
<dbReference type="InterPro" id="IPR005183">
    <property type="entry name" value="DUF305_CopM-like"/>
</dbReference>
<dbReference type="PANTHER" id="PTHR36933">
    <property type="entry name" value="SLL0788 PROTEIN"/>
    <property type="match status" value="1"/>
</dbReference>
<gene>
    <name evidence="4" type="ORF">KCQ71_23430</name>
</gene>
<dbReference type="Pfam" id="PF03713">
    <property type="entry name" value="DUF305"/>
    <property type="match status" value="1"/>
</dbReference>
<name>A0ABS7SFW6_9MICO</name>
<feature type="signal peptide" evidence="2">
    <location>
        <begin position="1"/>
        <end position="19"/>
    </location>
</feature>
<dbReference type="RefSeq" id="WP_223411055.1">
    <property type="nucleotide sequence ID" value="NZ_JAGSHT010000023.1"/>
</dbReference>
<dbReference type="EMBL" id="JAGSHT010000023">
    <property type="protein sequence ID" value="MBZ2199117.1"/>
    <property type="molecule type" value="Genomic_DNA"/>
</dbReference>
<evidence type="ECO:0000256" key="2">
    <source>
        <dbReference type="SAM" id="SignalP"/>
    </source>
</evidence>
<feature type="chain" id="PRO_5046116055" evidence="2">
    <location>
        <begin position="20"/>
        <end position="224"/>
    </location>
</feature>
<protein>
    <submittedName>
        <fullName evidence="4">DUF305 domain-containing protein</fullName>
    </submittedName>
</protein>
<evidence type="ECO:0000256" key="1">
    <source>
        <dbReference type="SAM" id="MobiDB-lite"/>
    </source>
</evidence>
<keyword evidence="5" id="KW-1185">Reference proteome</keyword>
<dbReference type="Proteomes" id="UP000826651">
    <property type="component" value="Unassembled WGS sequence"/>
</dbReference>
<organism evidence="4 5">
    <name type="scientific">Occultella gossypii</name>
    <dbReference type="NCBI Taxonomy" id="2800820"/>
    <lineage>
        <taxon>Bacteria</taxon>
        <taxon>Bacillati</taxon>
        <taxon>Actinomycetota</taxon>
        <taxon>Actinomycetes</taxon>
        <taxon>Micrococcales</taxon>
        <taxon>Ruaniaceae</taxon>
        <taxon>Occultella</taxon>
    </lineage>
</organism>
<comment type="caution">
    <text evidence="4">The sequence shown here is derived from an EMBL/GenBank/DDBJ whole genome shotgun (WGS) entry which is preliminary data.</text>
</comment>
<accession>A0ABS7SFW6</accession>
<evidence type="ECO:0000313" key="5">
    <source>
        <dbReference type="Proteomes" id="UP000826651"/>
    </source>
</evidence>
<reference evidence="4 5" key="1">
    <citation type="submission" date="2021-04" db="EMBL/GenBank/DDBJ databases">
        <title>Ruania sp. nov., isolated from sandy soil of mangrove forest.</title>
        <authorList>
            <person name="Ge X."/>
            <person name="Huang R."/>
            <person name="Liu W."/>
        </authorList>
    </citation>
    <scope>NUCLEOTIDE SEQUENCE [LARGE SCALE GENOMIC DNA]</scope>
    <source>
        <strain evidence="4 5">N2-46</strain>
    </source>
</reference>
<dbReference type="PANTHER" id="PTHR36933:SF1">
    <property type="entry name" value="SLL0788 PROTEIN"/>
    <property type="match status" value="1"/>
</dbReference>
<feature type="region of interest" description="Disordered" evidence="1">
    <location>
        <begin position="24"/>
        <end position="58"/>
    </location>
</feature>
<evidence type="ECO:0000259" key="3">
    <source>
        <dbReference type="Pfam" id="PF03713"/>
    </source>
</evidence>
<dbReference type="PROSITE" id="PS51257">
    <property type="entry name" value="PROKAR_LIPOPROTEIN"/>
    <property type="match status" value="1"/>
</dbReference>
<evidence type="ECO:0000313" key="4">
    <source>
        <dbReference type="EMBL" id="MBZ2199117.1"/>
    </source>
</evidence>
<sequence length="224" mass="22908">MTRRLVQCAAATLALGLLVGCTDPSPDTSPSATETAGEQTSPSPSAEETTAEPEPGNQADIDFANAIRTYHGQSSQMHQAILSKAGVPEDVLGLAGTLTNVQGRESEDLQALLVTWGEEPADPAAAGTLTGMLTPEELQELFVGTGSEATVIYLNGMIAHHEATLALAEEVLTTGTSPELAAIAEQIVTAQPEELTDLRELLATVDPTGSADAGTATGDTGANG</sequence>
<proteinExistence type="predicted"/>
<dbReference type="Gene3D" id="1.20.1260.10">
    <property type="match status" value="1"/>
</dbReference>
<feature type="compositionally biased region" description="Low complexity" evidence="1">
    <location>
        <begin position="40"/>
        <end position="55"/>
    </location>
</feature>
<dbReference type="InterPro" id="IPR012347">
    <property type="entry name" value="Ferritin-like"/>
</dbReference>
<keyword evidence="2" id="KW-0732">Signal</keyword>
<feature type="domain" description="DUF305" evidence="3">
    <location>
        <begin position="60"/>
        <end position="202"/>
    </location>
</feature>